<gene>
    <name evidence="4" type="primary">speE</name>
    <name evidence="7" type="ORF">HNQ05_000566</name>
</gene>
<dbReference type="GO" id="GO:0004766">
    <property type="term" value="F:spermidine synthase activity"/>
    <property type="evidence" value="ECO:0007669"/>
    <property type="project" value="UniProtKB-EC"/>
</dbReference>
<keyword evidence="3 4" id="KW-0620">Polyamine biosynthesis</keyword>
<accession>A0ABR6P1F6</accession>
<evidence type="ECO:0000256" key="1">
    <source>
        <dbReference type="ARBA" id="ARBA00007867"/>
    </source>
</evidence>
<reference evidence="7 8" key="1">
    <citation type="submission" date="2020-08" db="EMBL/GenBank/DDBJ databases">
        <title>Genomic Encyclopedia of Type Strains, Phase IV (KMG-IV): sequencing the most valuable type-strain genomes for metagenomic binning, comparative biology and taxonomic classification.</title>
        <authorList>
            <person name="Goeker M."/>
        </authorList>
    </citation>
    <scope>NUCLEOTIDE SEQUENCE [LARGE SCALE GENOMIC DNA]</scope>
    <source>
        <strain evidence="7 8">DSM 15757</strain>
    </source>
</reference>
<dbReference type="RefSeq" id="WP_246104080.1">
    <property type="nucleotide sequence ID" value="NZ_JACHEZ010000002.1"/>
</dbReference>
<dbReference type="HAMAP" id="MF_00198">
    <property type="entry name" value="Spermidine_synth"/>
    <property type="match status" value="1"/>
</dbReference>
<dbReference type="Gene3D" id="2.30.140.10">
    <property type="entry name" value="Spermidine synthase, tetramerisation domain"/>
    <property type="match status" value="1"/>
</dbReference>
<dbReference type="Gene3D" id="3.40.50.150">
    <property type="entry name" value="Vaccinia Virus protein VP39"/>
    <property type="match status" value="1"/>
</dbReference>
<name>A0ABR6P1F6_9DEIN</name>
<comment type="caution">
    <text evidence="4">Lacks conserved residue(s) required for the propagation of feature annotation.</text>
</comment>
<feature type="active site" description="Proton acceptor" evidence="4 5">
    <location>
        <position position="167"/>
    </location>
</feature>
<proteinExistence type="inferred from homology"/>
<evidence type="ECO:0000256" key="3">
    <source>
        <dbReference type="ARBA" id="ARBA00023115"/>
    </source>
</evidence>
<dbReference type="InterPro" id="IPR001045">
    <property type="entry name" value="Spermi_synthase"/>
</dbReference>
<evidence type="ECO:0000259" key="6">
    <source>
        <dbReference type="PROSITE" id="PS51006"/>
    </source>
</evidence>
<feature type="binding site" evidence="4">
    <location>
        <position position="117"/>
    </location>
    <ligand>
        <name>S-methyl-5'-thioadenosine</name>
        <dbReference type="ChEBI" id="CHEBI:17509"/>
    </ligand>
</feature>
<evidence type="ECO:0000313" key="7">
    <source>
        <dbReference type="EMBL" id="MBB6029201.1"/>
    </source>
</evidence>
<comment type="function">
    <text evidence="4">Catalyzes the irreversible transfer of a propylamine group from the amino donor S-adenosylmethioninamine (decarboxy-AdoMet) to putrescine (1,4-diaminobutane) to yield spermidine.</text>
</comment>
<dbReference type="PROSITE" id="PS51006">
    <property type="entry name" value="PABS_2"/>
    <property type="match status" value="1"/>
</dbReference>
<organism evidence="7 8">
    <name type="scientific">Oceanithermus desulfurans</name>
    <dbReference type="NCBI Taxonomy" id="227924"/>
    <lineage>
        <taxon>Bacteria</taxon>
        <taxon>Thermotogati</taxon>
        <taxon>Deinococcota</taxon>
        <taxon>Deinococci</taxon>
        <taxon>Thermales</taxon>
        <taxon>Thermaceae</taxon>
        <taxon>Oceanithermus</taxon>
    </lineage>
</organism>
<dbReference type="Proteomes" id="UP000587579">
    <property type="component" value="Unassembled WGS sequence"/>
</dbReference>
<keyword evidence="2 4" id="KW-0808">Transferase</keyword>
<dbReference type="InterPro" id="IPR037163">
    <property type="entry name" value="Spermidine_synt_N_sf"/>
</dbReference>
<feature type="binding site" evidence="4">
    <location>
        <position position="42"/>
    </location>
    <ligand>
        <name>S-methyl-5'-thioadenosine</name>
        <dbReference type="ChEBI" id="CHEBI:17509"/>
    </ligand>
</feature>
<dbReference type="EC" id="2.5.1.16" evidence="4"/>
<dbReference type="Pfam" id="PF01564">
    <property type="entry name" value="Spermine_synth"/>
    <property type="match status" value="1"/>
</dbReference>
<comment type="subunit">
    <text evidence="4">Homodimer or homotetramer.</text>
</comment>
<evidence type="ECO:0000313" key="8">
    <source>
        <dbReference type="Proteomes" id="UP000587579"/>
    </source>
</evidence>
<comment type="similarity">
    <text evidence="1 4">Belongs to the spermidine/spermine synthase family.</text>
</comment>
<dbReference type="PANTHER" id="PTHR43317">
    <property type="entry name" value="THERMOSPERMINE SYNTHASE ACAULIS5"/>
    <property type="match status" value="1"/>
</dbReference>
<feature type="domain" description="PABS" evidence="6">
    <location>
        <begin position="12"/>
        <end position="250"/>
    </location>
</feature>
<dbReference type="EMBL" id="JACHEZ010000002">
    <property type="protein sequence ID" value="MBB6029201.1"/>
    <property type="molecule type" value="Genomic_DNA"/>
</dbReference>
<feature type="binding site" evidence="4">
    <location>
        <position position="177"/>
    </location>
    <ligand>
        <name>S-methyl-5'-thioadenosine</name>
        <dbReference type="ChEBI" id="CHEBI:17509"/>
    </ligand>
</feature>
<comment type="catalytic activity">
    <reaction evidence="4">
        <text>S-adenosyl 3-(methylsulfanyl)propylamine + putrescine = S-methyl-5'-thioadenosine + spermidine + H(+)</text>
        <dbReference type="Rhea" id="RHEA:12721"/>
        <dbReference type="ChEBI" id="CHEBI:15378"/>
        <dbReference type="ChEBI" id="CHEBI:17509"/>
        <dbReference type="ChEBI" id="CHEBI:57443"/>
        <dbReference type="ChEBI" id="CHEBI:57834"/>
        <dbReference type="ChEBI" id="CHEBI:326268"/>
        <dbReference type="EC" id="2.5.1.16"/>
    </reaction>
</comment>
<dbReference type="CDD" id="cd02440">
    <property type="entry name" value="AdoMet_MTases"/>
    <property type="match status" value="1"/>
</dbReference>
<dbReference type="SUPFAM" id="SSF53335">
    <property type="entry name" value="S-adenosyl-L-methionine-dependent methyltransferases"/>
    <property type="match status" value="1"/>
</dbReference>
<feature type="binding site" evidence="4">
    <location>
        <position position="97"/>
    </location>
    <ligand>
        <name>spermidine</name>
        <dbReference type="ChEBI" id="CHEBI:57834"/>
    </ligand>
</feature>
<dbReference type="InterPro" id="IPR030374">
    <property type="entry name" value="PABS"/>
</dbReference>
<comment type="caution">
    <text evidence="7">The sequence shown here is derived from an EMBL/GenBank/DDBJ whole genome shotgun (WGS) entry which is preliminary data.</text>
</comment>
<dbReference type="InterPro" id="IPR029063">
    <property type="entry name" value="SAM-dependent_MTases_sf"/>
</dbReference>
<feature type="binding site" evidence="4">
    <location>
        <position position="73"/>
    </location>
    <ligand>
        <name>spermidine</name>
        <dbReference type="ChEBI" id="CHEBI:57834"/>
    </ligand>
</feature>
<evidence type="ECO:0000256" key="5">
    <source>
        <dbReference type="PROSITE-ProRule" id="PRU00354"/>
    </source>
</evidence>
<evidence type="ECO:0000256" key="2">
    <source>
        <dbReference type="ARBA" id="ARBA00022679"/>
    </source>
</evidence>
<dbReference type="PANTHER" id="PTHR43317:SF1">
    <property type="entry name" value="THERMOSPERMINE SYNTHASE ACAULIS5"/>
    <property type="match status" value="1"/>
</dbReference>
<evidence type="ECO:0000256" key="4">
    <source>
        <dbReference type="HAMAP-Rule" id="MF_00198"/>
    </source>
</evidence>
<sequence length="302" mass="32669">METGPFGLAGGEMLELRQDLNPSDQVRHEIEEVLAVGRTAWQHYLFFRSKVHGVCVALDGDLQSCEADEGLYHEALVHPAMLAHPAPRRVLIMGGGEGATLREVLRHPSVSEVVMVDLDEEFVGLCRRLIPDWAEGAWDDPRLELRHEDIVRYLEHTPGGFDVVVGDLIDASDAESPASGLYAPEFYRRLAAALAPGAVLATQAGPLAPGAIRGHRRVRASLAQAFSRVHSYGIYVPSFTGLWGYVLAGAADLIPGGYAEHRALFELRARERGLDLEATGPEALAAAFALPRRLTAALEGGA</sequence>
<comment type="pathway">
    <text evidence="4">Amine and polyamine biosynthesis; spermidine biosynthesis; spermidine from putrescine: step 1/1.</text>
</comment>
<keyword evidence="8" id="KW-1185">Reference proteome</keyword>
<keyword evidence="4" id="KW-0745">Spermidine biosynthesis</keyword>
<protein>
    <recommendedName>
        <fullName evidence="4">Polyamine aminopropyltransferase</fullName>
    </recommendedName>
    <alternativeName>
        <fullName evidence="4">Putrescine aminopropyltransferase</fullName>
        <shortName evidence="4">PAPT</shortName>
    </alternativeName>
    <alternativeName>
        <fullName evidence="4">Spermidine synthase</fullName>
        <shortName evidence="4">SPDS</shortName>
        <shortName evidence="4">SPDSY</shortName>
        <ecNumber evidence="4">2.5.1.16</ecNumber>
    </alternativeName>
</protein>